<proteinExistence type="predicted"/>
<accession>A0A8J3BKH1</accession>
<dbReference type="Proteomes" id="UP000612329">
    <property type="component" value="Unassembled WGS sequence"/>
</dbReference>
<sequence>MTRDGIISTYKKFSVSKDQEQQWINEMFENGFLKVSSEDLHSVTSLGYLIQHHNKIDYFNRFIEKIEREIDRNTNKYNLLRFAETIFSLIENLSRFENKLNKEQIINGIYTTSRILKKAKEKALPSDFKNPDFELIDSNLTQEQYLNRKINELEYKIRLVKILE</sequence>
<gene>
    <name evidence="1" type="ORF">GCM10007962_22330</name>
</gene>
<organism evidence="1 2">
    <name type="scientific">Yeosuana aromativorans</name>
    <dbReference type="NCBI Taxonomy" id="288019"/>
    <lineage>
        <taxon>Bacteria</taxon>
        <taxon>Pseudomonadati</taxon>
        <taxon>Bacteroidota</taxon>
        <taxon>Flavobacteriia</taxon>
        <taxon>Flavobacteriales</taxon>
        <taxon>Flavobacteriaceae</taxon>
        <taxon>Yeosuana</taxon>
    </lineage>
</organism>
<dbReference type="AlphaFoldDB" id="A0A8J3BKH1"/>
<reference evidence="1" key="2">
    <citation type="submission" date="2020-09" db="EMBL/GenBank/DDBJ databases">
        <authorList>
            <person name="Sun Q."/>
            <person name="Ohkuma M."/>
        </authorList>
    </citation>
    <scope>NUCLEOTIDE SEQUENCE</scope>
    <source>
        <strain evidence="1">JCM 12862</strain>
    </source>
</reference>
<dbReference type="EMBL" id="BMNR01000005">
    <property type="protein sequence ID" value="GGK27619.1"/>
    <property type="molecule type" value="Genomic_DNA"/>
</dbReference>
<evidence type="ECO:0000313" key="1">
    <source>
        <dbReference type="EMBL" id="GGK27619.1"/>
    </source>
</evidence>
<reference evidence="1" key="1">
    <citation type="journal article" date="2014" name="Int. J. Syst. Evol. Microbiol.">
        <title>Complete genome sequence of Corynebacterium casei LMG S-19264T (=DSM 44701T), isolated from a smear-ripened cheese.</title>
        <authorList>
            <consortium name="US DOE Joint Genome Institute (JGI-PGF)"/>
            <person name="Walter F."/>
            <person name="Albersmeier A."/>
            <person name="Kalinowski J."/>
            <person name="Ruckert C."/>
        </authorList>
    </citation>
    <scope>NUCLEOTIDE SEQUENCE</scope>
    <source>
        <strain evidence="1">JCM 12862</strain>
    </source>
</reference>
<name>A0A8J3BKH1_9FLAO</name>
<keyword evidence="2" id="KW-1185">Reference proteome</keyword>
<protein>
    <submittedName>
        <fullName evidence="1">Uncharacterized protein</fullName>
    </submittedName>
</protein>
<comment type="caution">
    <text evidence="1">The sequence shown here is derived from an EMBL/GenBank/DDBJ whole genome shotgun (WGS) entry which is preliminary data.</text>
</comment>
<evidence type="ECO:0000313" key="2">
    <source>
        <dbReference type="Proteomes" id="UP000612329"/>
    </source>
</evidence>